<dbReference type="Gene3D" id="1.20.5.1930">
    <property type="match status" value="1"/>
</dbReference>
<dbReference type="InterPro" id="IPR011712">
    <property type="entry name" value="Sig_transdc_His_kin_sub3_dim/P"/>
</dbReference>
<dbReference type="Gene3D" id="3.30.565.10">
    <property type="entry name" value="Histidine kinase-like ATPase, C-terminal domain"/>
    <property type="match status" value="1"/>
</dbReference>
<accession>A0A0A6UJY6</accession>
<protein>
    <recommendedName>
        <fullName evidence="2">histidine kinase</fullName>
        <ecNumber evidence="2">2.7.13.3</ecNumber>
    </recommendedName>
</protein>
<dbReference type="EC" id="2.7.13.3" evidence="2"/>
<keyword evidence="9" id="KW-0175">Coiled coil</keyword>
<dbReference type="STRING" id="1869.MB27_27365"/>
<evidence type="ECO:0000313" key="14">
    <source>
        <dbReference type="Proteomes" id="UP000054537"/>
    </source>
</evidence>
<dbReference type="eggNOG" id="COG4585">
    <property type="taxonomic scope" value="Bacteria"/>
</dbReference>
<evidence type="ECO:0000256" key="2">
    <source>
        <dbReference type="ARBA" id="ARBA00012438"/>
    </source>
</evidence>
<evidence type="ECO:0000256" key="6">
    <source>
        <dbReference type="ARBA" id="ARBA00022777"/>
    </source>
</evidence>
<feature type="region of interest" description="Disordered" evidence="10">
    <location>
        <begin position="187"/>
        <end position="243"/>
    </location>
</feature>
<keyword evidence="5" id="KW-0547">Nucleotide-binding</keyword>
<feature type="domain" description="Histidine kinase/HSP90-like ATPase" evidence="11">
    <location>
        <begin position="148"/>
        <end position="238"/>
    </location>
</feature>
<keyword evidence="14" id="KW-1185">Reference proteome</keyword>
<dbReference type="AlphaFoldDB" id="A0A0A6UJY6"/>
<dbReference type="PANTHER" id="PTHR24421">
    <property type="entry name" value="NITRATE/NITRITE SENSOR PROTEIN NARX-RELATED"/>
    <property type="match status" value="1"/>
</dbReference>
<name>A0A0A6UJY6_ACTUT</name>
<dbReference type="Pfam" id="PF07730">
    <property type="entry name" value="HisKA_3"/>
    <property type="match status" value="1"/>
</dbReference>
<dbReference type="RefSeq" id="WP_043529038.1">
    <property type="nucleotide sequence ID" value="NZ_JRTT01000039.1"/>
</dbReference>
<evidence type="ECO:0000256" key="5">
    <source>
        <dbReference type="ARBA" id="ARBA00022741"/>
    </source>
</evidence>
<dbReference type="GO" id="GO:0005524">
    <property type="term" value="F:ATP binding"/>
    <property type="evidence" value="ECO:0007669"/>
    <property type="project" value="UniProtKB-KW"/>
</dbReference>
<dbReference type="OrthoDB" id="227596at2"/>
<feature type="non-terminal residue" evidence="13">
    <location>
        <position position="1"/>
    </location>
</feature>
<dbReference type="GO" id="GO:0016020">
    <property type="term" value="C:membrane"/>
    <property type="evidence" value="ECO:0007669"/>
    <property type="project" value="InterPro"/>
</dbReference>
<evidence type="ECO:0000256" key="10">
    <source>
        <dbReference type="SAM" id="MobiDB-lite"/>
    </source>
</evidence>
<dbReference type="Proteomes" id="UP000054537">
    <property type="component" value="Unassembled WGS sequence"/>
</dbReference>
<comment type="catalytic activity">
    <reaction evidence="1">
        <text>ATP + protein L-histidine = ADP + protein N-phospho-L-histidine.</text>
        <dbReference type="EC" id="2.7.13.3"/>
    </reaction>
</comment>
<dbReference type="InterPro" id="IPR050482">
    <property type="entry name" value="Sensor_HK_TwoCompSys"/>
</dbReference>
<dbReference type="SUPFAM" id="SSF55874">
    <property type="entry name" value="ATPase domain of HSP90 chaperone/DNA topoisomerase II/histidine kinase"/>
    <property type="match status" value="1"/>
</dbReference>
<feature type="domain" description="Signal transduction histidine kinase subgroup 3 dimerisation and phosphoacceptor" evidence="12">
    <location>
        <begin position="48"/>
        <end position="112"/>
    </location>
</feature>
<evidence type="ECO:0000256" key="8">
    <source>
        <dbReference type="ARBA" id="ARBA00023012"/>
    </source>
</evidence>
<dbReference type="PANTHER" id="PTHR24421:SF10">
    <property type="entry name" value="NITRATE_NITRITE SENSOR PROTEIN NARQ"/>
    <property type="match status" value="1"/>
</dbReference>
<dbReference type="EMBL" id="JRTT01000039">
    <property type="protein sequence ID" value="KHD74629.1"/>
    <property type="molecule type" value="Genomic_DNA"/>
</dbReference>
<dbReference type="CDD" id="cd16917">
    <property type="entry name" value="HATPase_UhpB-NarQ-NarX-like"/>
    <property type="match status" value="1"/>
</dbReference>
<reference evidence="13 14" key="1">
    <citation type="submission" date="2014-10" db="EMBL/GenBank/DDBJ databases">
        <title>Draft genome sequence of Actinoplanes utahensis NRRL 12052.</title>
        <authorList>
            <person name="Velasco-Bucheli B."/>
            <person name="del Cerro C."/>
            <person name="Hormigo D."/>
            <person name="Garcia J.L."/>
            <person name="Acebal C."/>
            <person name="Arroyo M."/>
            <person name="de la Mata I."/>
        </authorList>
    </citation>
    <scope>NUCLEOTIDE SEQUENCE [LARGE SCALE GENOMIC DNA]</scope>
    <source>
        <strain evidence="13 14">NRRL 12052</strain>
    </source>
</reference>
<evidence type="ECO:0000313" key="13">
    <source>
        <dbReference type="EMBL" id="KHD74629.1"/>
    </source>
</evidence>
<sequence>LPVVLGEVARGRARQTEQAEERAALAEERAALAEAVQEAEALRRATEERLRIARELHDVLGHQLSLISVQSGAALHTREPDAAFAALRAVREASRDALREMRSVLGVLREPEQPGLGALPELFERTGTAGLTVHATIEPDLSPPPDVQLAAYRIVQEALTNAVRHSTASRADVVIRRSGGALSVTVADPGEPRAGSGRETAGNGLRGMAERAASLGGALEAGPIPGSGFQVSARLPLDRKGSR</sequence>
<dbReference type="Pfam" id="PF02518">
    <property type="entry name" value="HATPase_c"/>
    <property type="match status" value="1"/>
</dbReference>
<evidence type="ECO:0000256" key="1">
    <source>
        <dbReference type="ARBA" id="ARBA00000085"/>
    </source>
</evidence>
<keyword evidence="7" id="KW-0067">ATP-binding</keyword>
<comment type="caution">
    <text evidence="13">The sequence shown here is derived from an EMBL/GenBank/DDBJ whole genome shotgun (WGS) entry which is preliminary data.</text>
</comment>
<feature type="coiled-coil region" evidence="9">
    <location>
        <begin position="16"/>
        <end position="56"/>
    </location>
</feature>
<dbReference type="GO" id="GO:0046983">
    <property type="term" value="F:protein dimerization activity"/>
    <property type="evidence" value="ECO:0007669"/>
    <property type="project" value="InterPro"/>
</dbReference>
<dbReference type="GO" id="GO:0000155">
    <property type="term" value="F:phosphorelay sensor kinase activity"/>
    <property type="evidence" value="ECO:0007669"/>
    <property type="project" value="InterPro"/>
</dbReference>
<evidence type="ECO:0000256" key="9">
    <source>
        <dbReference type="SAM" id="Coils"/>
    </source>
</evidence>
<organism evidence="13 14">
    <name type="scientific">Actinoplanes utahensis</name>
    <dbReference type="NCBI Taxonomy" id="1869"/>
    <lineage>
        <taxon>Bacteria</taxon>
        <taxon>Bacillati</taxon>
        <taxon>Actinomycetota</taxon>
        <taxon>Actinomycetes</taxon>
        <taxon>Micromonosporales</taxon>
        <taxon>Micromonosporaceae</taxon>
        <taxon>Actinoplanes</taxon>
    </lineage>
</organism>
<dbReference type="InterPro" id="IPR036890">
    <property type="entry name" value="HATPase_C_sf"/>
</dbReference>
<evidence type="ECO:0000256" key="7">
    <source>
        <dbReference type="ARBA" id="ARBA00022840"/>
    </source>
</evidence>
<keyword evidence="6" id="KW-0418">Kinase</keyword>
<evidence type="ECO:0000256" key="4">
    <source>
        <dbReference type="ARBA" id="ARBA00022679"/>
    </source>
</evidence>
<evidence type="ECO:0000256" key="3">
    <source>
        <dbReference type="ARBA" id="ARBA00022553"/>
    </source>
</evidence>
<gene>
    <name evidence="13" type="ORF">MB27_27365</name>
</gene>
<keyword evidence="4" id="KW-0808">Transferase</keyword>
<keyword evidence="3" id="KW-0597">Phosphoprotein</keyword>
<proteinExistence type="predicted"/>
<keyword evidence="8" id="KW-0902">Two-component regulatory system</keyword>
<dbReference type="InterPro" id="IPR003594">
    <property type="entry name" value="HATPase_dom"/>
</dbReference>
<evidence type="ECO:0000259" key="12">
    <source>
        <dbReference type="Pfam" id="PF07730"/>
    </source>
</evidence>
<evidence type="ECO:0000259" key="11">
    <source>
        <dbReference type="Pfam" id="PF02518"/>
    </source>
</evidence>